<gene>
    <name evidence="5" type="primary">TCTN3</name>
</gene>
<keyword evidence="3" id="KW-0732">Signal</keyword>
<dbReference type="PANTHER" id="PTHR14611">
    <property type="entry name" value="TECTONIC FAMILY MEMBER"/>
    <property type="match status" value="1"/>
</dbReference>
<reference evidence="5" key="1">
    <citation type="submission" date="2020-11" db="EMBL/GenBank/DDBJ databases">
        <title>Gallus gallus (Chicken) genome, bGalGal1, GRCg7b, maternal haplotype autosomes + Z &amp; W.</title>
        <authorList>
            <person name="Warren W."/>
            <person name="Formenti G."/>
            <person name="Fedrigo O."/>
            <person name="Haase B."/>
            <person name="Mountcastle J."/>
            <person name="Balacco J."/>
            <person name="Tracey A."/>
            <person name="Schneider V."/>
            <person name="Okimoto R."/>
            <person name="Cheng H."/>
            <person name="Hawken R."/>
            <person name="Howe K."/>
            <person name="Jarvis E.D."/>
        </authorList>
    </citation>
    <scope>NUCLEOTIDE SEQUENCE [LARGE SCALE GENOMIC DNA]</scope>
    <source>
        <strain evidence="5">Broiler</strain>
    </source>
</reference>
<feature type="signal peptide" evidence="3">
    <location>
        <begin position="1"/>
        <end position="19"/>
    </location>
</feature>
<reference evidence="5" key="2">
    <citation type="submission" date="2025-08" db="UniProtKB">
        <authorList>
            <consortium name="Ensembl"/>
        </authorList>
    </citation>
    <scope>IDENTIFICATION</scope>
    <source>
        <strain evidence="5">broiler</strain>
    </source>
</reference>
<reference evidence="5" key="3">
    <citation type="submission" date="2025-09" db="UniProtKB">
        <authorList>
            <consortium name="Ensembl"/>
        </authorList>
    </citation>
    <scope>IDENTIFICATION</scope>
    <source>
        <strain evidence="5">broiler</strain>
    </source>
</reference>
<evidence type="ECO:0000259" key="4">
    <source>
        <dbReference type="Pfam" id="PF07773"/>
    </source>
</evidence>
<name>A0A8V0XC64_CHICK</name>
<keyword evidence="6" id="KW-1185">Reference proteome</keyword>
<evidence type="ECO:0000256" key="2">
    <source>
        <dbReference type="SAM" id="MobiDB-lite"/>
    </source>
</evidence>
<organism evidence="5 6">
    <name type="scientific">Gallus gallus</name>
    <name type="common">Chicken</name>
    <dbReference type="NCBI Taxonomy" id="9031"/>
    <lineage>
        <taxon>Eukaryota</taxon>
        <taxon>Metazoa</taxon>
        <taxon>Chordata</taxon>
        <taxon>Craniata</taxon>
        <taxon>Vertebrata</taxon>
        <taxon>Euteleostomi</taxon>
        <taxon>Archelosauria</taxon>
        <taxon>Archosauria</taxon>
        <taxon>Dinosauria</taxon>
        <taxon>Saurischia</taxon>
        <taxon>Theropoda</taxon>
        <taxon>Coelurosauria</taxon>
        <taxon>Aves</taxon>
        <taxon>Neognathae</taxon>
        <taxon>Galloanserae</taxon>
        <taxon>Galliformes</taxon>
        <taxon>Phasianidae</taxon>
        <taxon>Phasianinae</taxon>
        <taxon>Gallus</taxon>
    </lineage>
</organism>
<evidence type="ECO:0000256" key="3">
    <source>
        <dbReference type="SAM" id="SignalP"/>
    </source>
</evidence>
<accession>A0A8V0XC64</accession>
<dbReference type="Pfam" id="PF07773">
    <property type="entry name" value="TCTN_DUF1619"/>
    <property type="match status" value="1"/>
</dbReference>
<evidence type="ECO:0000313" key="6">
    <source>
        <dbReference type="Proteomes" id="UP000000539"/>
    </source>
</evidence>
<feature type="chain" id="PRO_5036478648" evidence="3">
    <location>
        <begin position="20"/>
        <end position="436"/>
    </location>
</feature>
<feature type="compositionally biased region" description="Low complexity" evidence="2">
    <location>
        <begin position="24"/>
        <end position="36"/>
    </location>
</feature>
<dbReference type="Proteomes" id="UP000000539">
    <property type="component" value="Chromosome 6"/>
</dbReference>
<feature type="domain" description="Tectonic-1-3" evidence="4">
    <location>
        <begin position="209"/>
        <end position="380"/>
    </location>
</feature>
<dbReference type="GeneTree" id="ENSGT00570000079101"/>
<dbReference type="InterPro" id="IPR040354">
    <property type="entry name" value="TCTN1-3"/>
</dbReference>
<dbReference type="PANTHER" id="PTHR14611:SF4">
    <property type="entry name" value="TECTONIC-3"/>
    <property type="match status" value="1"/>
</dbReference>
<sequence>MSGALEILLALMLARVVEGGPGTTPGATAELTAGGPRQATHRNEAAAPHRASALRAVRGGAQSPFFPARGLPARGRPPGACGLCRPGAGSSSRLTSSSCVSDPALNAASYYRDFSVLKVPINDTIAESMKVRISPIGPPGAPYMEDNVCNNAVSEVIYEIEFNGTYGIQSVSVQFKVTSISGSSGFSLQQQHFTLRFWTRMLPHTLPRSGNPGYITGAPLLIANDSAVQHMSILQSEGDGSCSQFLRHTVRFGSNTRTGCKLRLTQMEESNCSYIQLKLYKAFQGMNQAEDLAIIGSARSTQEEEWVTILIQNCSVQIKNCSSCCMIPVTLDIQILWTKMGLLSNPQAQIVGVRYFYQCQPLKSLSTGMVPLTTVVTFTDMTEWPEPPRGLPKVHWKLPFDFFFPFKMVLSIERSYRDDLTAYFVVILILSSILCF</sequence>
<dbReference type="InterPro" id="IPR011677">
    <property type="entry name" value="TCTN1-3_dom"/>
</dbReference>
<dbReference type="OrthoDB" id="184109at2759"/>
<dbReference type="AlphaFoldDB" id="A0A8V0XC64"/>
<dbReference type="Ensembl" id="ENSGALT00010003813.1">
    <property type="protein sequence ID" value="ENSGALP00010002136.1"/>
    <property type="gene ID" value="ENSGALG00010001661.1"/>
</dbReference>
<evidence type="ECO:0000256" key="1">
    <source>
        <dbReference type="ARBA" id="ARBA00011495"/>
    </source>
</evidence>
<comment type="subunit">
    <text evidence="1">Part of the tectonic-like complex (also named B9 complex).</text>
</comment>
<dbReference type="GO" id="GO:0030030">
    <property type="term" value="P:cell projection organization"/>
    <property type="evidence" value="ECO:0007669"/>
    <property type="project" value="UniProtKB-KW"/>
</dbReference>
<proteinExistence type="predicted"/>
<protein>
    <submittedName>
        <fullName evidence="5">Tectonic family member 3</fullName>
    </submittedName>
</protein>
<feature type="region of interest" description="Disordered" evidence="2">
    <location>
        <begin position="24"/>
        <end position="53"/>
    </location>
</feature>
<evidence type="ECO:0000313" key="5">
    <source>
        <dbReference type="Ensembl" id="ENSGALP00010002136.1"/>
    </source>
</evidence>